<dbReference type="OrthoDB" id="8588792at2"/>
<dbReference type="AlphaFoldDB" id="A0A4Q1JYI6"/>
<proteinExistence type="predicted"/>
<sequence length="167" mass="17203">MSKFSRLLLVLVLSGGSATCLAQGSDSRTFNVRIQINSICDIQTAPTDVDFGAVNSTATAINTTGTLNVRCTTGTPYNIALNPGTGTGATVSTRTMGSSDATNTARVPYALYRDSGRSQNWGSTIGTDTLSGTGSGALQALTVYGRVPSANYPAGTYSDVVTATVTW</sequence>
<comment type="caution">
    <text evidence="3">The sequence shown here is derived from an EMBL/GenBank/DDBJ whole genome shotgun (WGS) entry which is preliminary data.</text>
</comment>
<keyword evidence="1" id="KW-0732">Signal</keyword>
<feature type="chain" id="PRO_5020929452" evidence="1">
    <location>
        <begin position="23"/>
        <end position="167"/>
    </location>
</feature>
<dbReference type="PANTHER" id="PTHR37089:SF4">
    <property type="entry name" value="EXPORTED PROTEIN"/>
    <property type="match status" value="1"/>
</dbReference>
<dbReference type="EMBL" id="SAWZ01000001">
    <property type="protein sequence ID" value="RXR08384.1"/>
    <property type="molecule type" value="Genomic_DNA"/>
</dbReference>
<protein>
    <submittedName>
        <fullName evidence="3">Spore coat U domain-containing protein</fullName>
    </submittedName>
</protein>
<dbReference type="PANTHER" id="PTHR37089">
    <property type="entry name" value="PROTEIN U-RELATED"/>
    <property type="match status" value="1"/>
</dbReference>
<evidence type="ECO:0000259" key="2">
    <source>
        <dbReference type="Pfam" id="PF05229"/>
    </source>
</evidence>
<dbReference type="Pfam" id="PF05229">
    <property type="entry name" value="SCPU"/>
    <property type="match status" value="1"/>
</dbReference>
<evidence type="ECO:0000256" key="1">
    <source>
        <dbReference type="SAM" id="SignalP"/>
    </source>
</evidence>
<dbReference type="InterPro" id="IPR007893">
    <property type="entry name" value="Spore_coat_U/FanG"/>
</dbReference>
<dbReference type="SMART" id="SM00972">
    <property type="entry name" value="SCPU"/>
    <property type="match status" value="1"/>
</dbReference>
<reference evidence="3 4" key="1">
    <citation type="submission" date="2019-01" db="EMBL/GenBank/DDBJ databases">
        <title>Pseudoxanthomonas composti sp. nov., isolated from compost.</title>
        <authorList>
            <person name="Yang G."/>
        </authorList>
    </citation>
    <scope>NUCLEOTIDE SEQUENCE [LARGE SCALE GENOMIC DNA]</scope>
    <source>
        <strain evidence="3 4">GSS15</strain>
    </source>
</reference>
<dbReference type="Proteomes" id="UP000289784">
    <property type="component" value="Unassembled WGS sequence"/>
</dbReference>
<gene>
    <name evidence="3" type="ORF">EPA99_00715</name>
</gene>
<name>A0A4Q1JYI6_9GAMM</name>
<feature type="domain" description="Spore coat protein U/FanG" evidence="2">
    <location>
        <begin position="28"/>
        <end position="164"/>
    </location>
</feature>
<accession>A0A4Q1JYI6</accession>
<evidence type="ECO:0000313" key="3">
    <source>
        <dbReference type="EMBL" id="RXR08384.1"/>
    </source>
</evidence>
<organism evidence="3 4">
    <name type="scientific">Pseudoxanthomonas composti</name>
    <dbReference type="NCBI Taxonomy" id="2137479"/>
    <lineage>
        <taxon>Bacteria</taxon>
        <taxon>Pseudomonadati</taxon>
        <taxon>Pseudomonadota</taxon>
        <taxon>Gammaproteobacteria</taxon>
        <taxon>Lysobacterales</taxon>
        <taxon>Lysobacteraceae</taxon>
        <taxon>Pseudoxanthomonas</taxon>
    </lineage>
</organism>
<keyword evidence="4" id="KW-1185">Reference proteome</keyword>
<evidence type="ECO:0000313" key="4">
    <source>
        <dbReference type="Proteomes" id="UP000289784"/>
    </source>
</evidence>
<dbReference type="RefSeq" id="WP_129469277.1">
    <property type="nucleotide sequence ID" value="NZ_SAWZ01000001.1"/>
</dbReference>
<dbReference type="InterPro" id="IPR053167">
    <property type="entry name" value="Spore_coat_component"/>
</dbReference>
<feature type="signal peptide" evidence="1">
    <location>
        <begin position="1"/>
        <end position="22"/>
    </location>
</feature>